<dbReference type="InterPro" id="IPR016032">
    <property type="entry name" value="Sig_transdc_resp-reg_C-effctor"/>
</dbReference>
<name>A0A1H9HN83_9PSEU</name>
<dbReference type="InterPro" id="IPR059106">
    <property type="entry name" value="WHD_MalT"/>
</dbReference>
<dbReference type="InterPro" id="IPR036388">
    <property type="entry name" value="WH-like_DNA-bd_sf"/>
</dbReference>
<keyword evidence="2" id="KW-0238">DNA-binding</keyword>
<dbReference type="Gene3D" id="1.25.40.10">
    <property type="entry name" value="Tetratricopeptide repeat domain"/>
    <property type="match status" value="1"/>
</dbReference>
<sequence length="872" mass="93433">MSDSSECERSAHDTSPPRFRVPVSAVPLIARDRLLSTVDDHVAAAPVTLVTGPAGCGKTTLLAEWARRRTDRVAWLTLDEHDSAPARLRVAMRDALIRVWPDQGHLESIPWSEPGFSSAIVAASDRLPASACLVLDNVHELRDPEALATIDLLTRQPPDRLRLVLLGRFPPPLHLARLHLEGRLREVLPHELAFDRAETQALLATYGVSLSAEEIEALLTGTEGWAGGLTFAAMRMNTTGTPPAVLPMLTGQDEIVSGYLTEEVLAPHSPSTHDLLIATSVCDAVSTGLASALAPEHPSPGVVLDHLERTNAFVSRLSSTPEWYRCHPVLRAHLLAELRRTRPAGETALHRSAARWHHQNDLPLTALRHAVAAGEDQLTSEIIEHSVLREMLHVGGSKVHPVLSAVPGHVLARPAVGVVAALVALDAGDLTAADRVLAGIGGASPALRPERVRVLHGTALLRRGRLDAHVGEALDIMARTPAGLSGAPDADVAALLDRGVAALSRGEHRAAEIDLVRAAALARKEGFAHAELDCRVHLAALASAMGDIAEGARQAREAVEFAERQGWQAHFTCALAYSLMGVHAYLRMEDVQATDLAMRATAALGDRPDLGVGIAVRTLDAAVSFTTAGDPRAVAGRLRRQWQDVAGREVTPPVVAHVAPALQRMALRTGDEQWAAAMPAQVEAMFGPCGEQAVLQAVLHSHHSRVNQARKLVKPLLSGDLPAVAAPTVVDAWLLEAVLVERSGDQRRAHEAVTRALAAAEPVGTIRPFVHAGKPVRELLARGAGRFGRLDRFATTTMTALPTAATTSAGVLTSRERDLLVELPSMRTTEEIANSLFVSVNTVKTHLRGIYRKLGVNQRRDAVLVARRLGLI</sequence>
<evidence type="ECO:0000256" key="3">
    <source>
        <dbReference type="ARBA" id="ARBA00023163"/>
    </source>
</evidence>
<dbReference type="InterPro" id="IPR000792">
    <property type="entry name" value="Tscrpt_reg_LuxR_C"/>
</dbReference>
<gene>
    <name evidence="5" type="ORF">SAMN05216195_102937</name>
</gene>
<dbReference type="RefSeq" id="WP_143086668.1">
    <property type="nucleotide sequence ID" value="NZ_FOFT01000002.1"/>
</dbReference>
<dbReference type="InterPro" id="IPR027417">
    <property type="entry name" value="P-loop_NTPase"/>
</dbReference>
<reference evidence="6" key="1">
    <citation type="submission" date="2016-10" db="EMBL/GenBank/DDBJ databases">
        <authorList>
            <person name="Varghese N."/>
            <person name="Submissions S."/>
        </authorList>
    </citation>
    <scope>NUCLEOTIDE SEQUENCE [LARGE SCALE GENOMIC DNA]</scope>
    <source>
        <strain evidence="6">CGMCC 4.578</strain>
    </source>
</reference>
<dbReference type="InterPro" id="IPR003593">
    <property type="entry name" value="AAA+_ATPase"/>
</dbReference>
<dbReference type="GO" id="GO:0016887">
    <property type="term" value="F:ATP hydrolysis activity"/>
    <property type="evidence" value="ECO:0007669"/>
    <property type="project" value="InterPro"/>
</dbReference>
<dbReference type="SMART" id="SM00382">
    <property type="entry name" value="AAA"/>
    <property type="match status" value="1"/>
</dbReference>
<evidence type="ECO:0000256" key="2">
    <source>
        <dbReference type="ARBA" id="ARBA00023125"/>
    </source>
</evidence>
<evidence type="ECO:0000256" key="1">
    <source>
        <dbReference type="ARBA" id="ARBA00023015"/>
    </source>
</evidence>
<dbReference type="OrthoDB" id="134985at2"/>
<accession>A0A1H9HN83</accession>
<dbReference type="Pfam" id="PF25873">
    <property type="entry name" value="WHD_MalT"/>
    <property type="match status" value="1"/>
</dbReference>
<keyword evidence="3" id="KW-0804">Transcription</keyword>
<dbReference type="SUPFAM" id="SSF48452">
    <property type="entry name" value="TPR-like"/>
    <property type="match status" value="1"/>
</dbReference>
<dbReference type="Pfam" id="PF00196">
    <property type="entry name" value="GerE"/>
    <property type="match status" value="1"/>
</dbReference>
<dbReference type="CDD" id="cd06170">
    <property type="entry name" value="LuxR_C_like"/>
    <property type="match status" value="1"/>
</dbReference>
<evidence type="ECO:0000259" key="4">
    <source>
        <dbReference type="PROSITE" id="PS50043"/>
    </source>
</evidence>
<proteinExistence type="predicted"/>
<evidence type="ECO:0000313" key="6">
    <source>
        <dbReference type="Proteomes" id="UP000199028"/>
    </source>
</evidence>
<dbReference type="PROSITE" id="PS50043">
    <property type="entry name" value="HTH_LUXR_2"/>
    <property type="match status" value="1"/>
</dbReference>
<dbReference type="InterPro" id="IPR011990">
    <property type="entry name" value="TPR-like_helical_dom_sf"/>
</dbReference>
<evidence type="ECO:0000313" key="5">
    <source>
        <dbReference type="EMBL" id="SEQ63770.1"/>
    </source>
</evidence>
<organism evidence="5 6">
    <name type="scientific">Lentzea flaviverrucosa</name>
    <dbReference type="NCBI Taxonomy" id="200379"/>
    <lineage>
        <taxon>Bacteria</taxon>
        <taxon>Bacillati</taxon>
        <taxon>Actinomycetota</taxon>
        <taxon>Actinomycetes</taxon>
        <taxon>Pseudonocardiales</taxon>
        <taxon>Pseudonocardiaceae</taxon>
        <taxon>Lentzea</taxon>
    </lineage>
</organism>
<dbReference type="EMBL" id="FOFT01000002">
    <property type="protein sequence ID" value="SEQ63770.1"/>
    <property type="molecule type" value="Genomic_DNA"/>
</dbReference>
<feature type="domain" description="HTH luxR-type" evidence="4">
    <location>
        <begin position="805"/>
        <end position="870"/>
    </location>
</feature>
<dbReference type="InterPro" id="IPR049945">
    <property type="entry name" value="AAA_22"/>
</dbReference>
<keyword evidence="1" id="KW-0805">Transcription regulation</keyword>
<protein>
    <submittedName>
        <fullName evidence="5">LuxR family transcriptional regulator, maltose regulon positive regulatory protein</fullName>
    </submittedName>
</protein>
<dbReference type="PRINTS" id="PR00038">
    <property type="entry name" value="HTHLUXR"/>
</dbReference>
<dbReference type="PANTHER" id="PTHR44688">
    <property type="entry name" value="DNA-BINDING TRANSCRIPTIONAL ACTIVATOR DEVR_DOSR"/>
    <property type="match status" value="1"/>
</dbReference>
<dbReference type="Gene3D" id="3.40.50.300">
    <property type="entry name" value="P-loop containing nucleotide triphosphate hydrolases"/>
    <property type="match status" value="1"/>
</dbReference>
<dbReference type="AlphaFoldDB" id="A0A1H9HN83"/>
<dbReference type="Pfam" id="PF13401">
    <property type="entry name" value="AAA_22"/>
    <property type="match status" value="1"/>
</dbReference>
<dbReference type="SMART" id="SM00421">
    <property type="entry name" value="HTH_LUXR"/>
    <property type="match status" value="1"/>
</dbReference>
<dbReference type="Proteomes" id="UP000199028">
    <property type="component" value="Unassembled WGS sequence"/>
</dbReference>
<keyword evidence="6" id="KW-1185">Reference proteome</keyword>
<dbReference type="GO" id="GO:0003677">
    <property type="term" value="F:DNA binding"/>
    <property type="evidence" value="ECO:0007669"/>
    <property type="project" value="UniProtKB-KW"/>
</dbReference>
<dbReference type="Gene3D" id="1.10.10.10">
    <property type="entry name" value="Winged helix-like DNA-binding domain superfamily/Winged helix DNA-binding domain"/>
    <property type="match status" value="1"/>
</dbReference>
<dbReference type="PANTHER" id="PTHR44688:SF16">
    <property type="entry name" value="DNA-BINDING TRANSCRIPTIONAL ACTIVATOR DEVR_DOSR"/>
    <property type="match status" value="1"/>
</dbReference>
<dbReference type="SUPFAM" id="SSF52540">
    <property type="entry name" value="P-loop containing nucleoside triphosphate hydrolases"/>
    <property type="match status" value="1"/>
</dbReference>
<dbReference type="GO" id="GO:0006355">
    <property type="term" value="P:regulation of DNA-templated transcription"/>
    <property type="evidence" value="ECO:0007669"/>
    <property type="project" value="InterPro"/>
</dbReference>
<dbReference type="SUPFAM" id="SSF46894">
    <property type="entry name" value="C-terminal effector domain of the bipartite response regulators"/>
    <property type="match status" value="1"/>
</dbReference>